<dbReference type="InterPro" id="IPR005135">
    <property type="entry name" value="Endo/exonuclease/phosphatase"/>
</dbReference>
<keyword evidence="2" id="KW-0540">Nuclease</keyword>
<dbReference type="Pfam" id="PF03372">
    <property type="entry name" value="Exo_endo_phos"/>
    <property type="match status" value="1"/>
</dbReference>
<name>V5WNI7_9SPIO</name>
<keyword evidence="2" id="KW-0378">Hydrolase</keyword>
<dbReference type="KEGG" id="slr:L21SP2_3231"/>
<dbReference type="InterPro" id="IPR036691">
    <property type="entry name" value="Endo/exonu/phosph_ase_sf"/>
</dbReference>
<accession>V5WNI7</accession>
<keyword evidence="3" id="KW-1185">Reference proteome</keyword>
<dbReference type="SUPFAM" id="SSF56219">
    <property type="entry name" value="DNase I-like"/>
    <property type="match status" value="1"/>
</dbReference>
<organism evidence="2 3">
    <name type="scientific">Salinispira pacifica</name>
    <dbReference type="NCBI Taxonomy" id="1307761"/>
    <lineage>
        <taxon>Bacteria</taxon>
        <taxon>Pseudomonadati</taxon>
        <taxon>Spirochaetota</taxon>
        <taxon>Spirochaetia</taxon>
        <taxon>Spirochaetales</taxon>
        <taxon>Spirochaetaceae</taxon>
        <taxon>Salinispira</taxon>
    </lineage>
</organism>
<dbReference type="eggNOG" id="COG3568">
    <property type="taxonomic scope" value="Bacteria"/>
</dbReference>
<proteinExistence type="predicted"/>
<evidence type="ECO:0000313" key="2">
    <source>
        <dbReference type="EMBL" id="AHC16571.1"/>
    </source>
</evidence>
<dbReference type="GO" id="GO:0004527">
    <property type="term" value="F:exonuclease activity"/>
    <property type="evidence" value="ECO:0007669"/>
    <property type="project" value="UniProtKB-KW"/>
</dbReference>
<sequence length="240" mass="27580">MYDRVEEAPRRITGLSDLLQSAERDLWFLQEVVSILPDDFIAPVNRIFNMLKNMDEYGLISADSYSRTGNINPILYSKARFSPVRSGTYWFSHNAFVPDSRSWGNTRPRQMTWAVLYDRAADSCISVVNLHLDHASAESRKPSVEMMFQVIHQERLNAHPIIIAGDFNSISPSKTGRLLLEQFHEAEYPGGSFRRLPMSIDHIFYRSLEELDCRAESVTISDHKMVTARFTYPVDTIITE</sequence>
<dbReference type="AlphaFoldDB" id="V5WNI7"/>
<reference evidence="2 3" key="1">
    <citation type="journal article" date="2015" name="Stand. Genomic Sci.">
        <title>Complete genome sequence and description of Salinispira pacifica gen. nov., sp. nov., a novel spirochaete isolated form a hypersaline microbial mat.</title>
        <authorList>
            <person name="Ben Hania W."/>
            <person name="Joseph M."/>
            <person name="Schumann P."/>
            <person name="Bunk B."/>
            <person name="Fiebig A."/>
            <person name="Sproer C."/>
            <person name="Klenk H.P."/>
            <person name="Fardeau M.L."/>
            <person name="Spring S."/>
        </authorList>
    </citation>
    <scope>NUCLEOTIDE SEQUENCE [LARGE SCALE GENOMIC DNA]</scope>
    <source>
        <strain evidence="2 3">L21-RPul-D2</strain>
    </source>
</reference>
<dbReference type="GO" id="GO:0004519">
    <property type="term" value="F:endonuclease activity"/>
    <property type="evidence" value="ECO:0007669"/>
    <property type="project" value="UniProtKB-KW"/>
</dbReference>
<protein>
    <submittedName>
        <fullName evidence="2">Endonuclease/exonuclease/phosphatase family protein</fullName>
    </submittedName>
</protein>
<keyword evidence="2" id="KW-0269">Exonuclease</keyword>
<feature type="domain" description="Endonuclease/exonuclease/phosphatase" evidence="1">
    <location>
        <begin position="8"/>
        <end position="223"/>
    </location>
</feature>
<dbReference type="Proteomes" id="UP000018680">
    <property type="component" value="Chromosome"/>
</dbReference>
<evidence type="ECO:0000259" key="1">
    <source>
        <dbReference type="Pfam" id="PF03372"/>
    </source>
</evidence>
<keyword evidence="2" id="KW-0255">Endonuclease</keyword>
<dbReference type="HOGENOM" id="CLU_1155736_0_0_12"/>
<dbReference type="EMBL" id="CP006939">
    <property type="protein sequence ID" value="AHC16571.1"/>
    <property type="molecule type" value="Genomic_DNA"/>
</dbReference>
<gene>
    <name evidence="2" type="ORF">L21SP2_3231</name>
</gene>
<evidence type="ECO:0000313" key="3">
    <source>
        <dbReference type="Proteomes" id="UP000018680"/>
    </source>
</evidence>
<dbReference type="STRING" id="1307761.L21SP2_3231"/>
<dbReference type="Gene3D" id="3.60.10.10">
    <property type="entry name" value="Endonuclease/exonuclease/phosphatase"/>
    <property type="match status" value="1"/>
</dbReference>